<dbReference type="EMBL" id="JABXBU010000002">
    <property type="protein sequence ID" value="KAF8794383.1"/>
    <property type="molecule type" value="Genomic_DNA"/>
</dbReference>
<protein>
    <submittedName>
        <fullName evidence="1">Uncharacterized protein</fullName>
    </submittedName>
</protein>
<evidence type="ECO:0000313" key="2">
    <source>
        <dbReference type="Proteomes" id="UP000807504"/>
    </source>
</evidence>
<proteinExistence type="predicted"/>
<reference evidence="1" key="2">
    <citation type="submission" date="2020-06" db="EMBL/GenBank/DDBJ databases">
        <authorList>
            <person name="Sheffer M."/>
        </authorList>
    </citation>
    <scope>NUCLEOTIDE SEQUENCE</scope>
</reference>
<dbReference type="Proteomes" id="UP000807504">
    <property type="component" value="Unassembled WGS sequence"/>
</dbReference>
<comment type="caution">
    <text evidence="1">The sequence shown here is derived from an EMBL/GenBank/DDBJ whole genome shotgun (WGS) entry which is preliminary data.</text>
</comment>
<keyword evidence="2" id="KW-1185">Reference proteome</keyword>
<evidence type="ECO:0000313" key="1">
    <source>
        <dbReference type="EMBL" id="KAF8794383.1"/>
    </source>
</evidence>
<name>A0A8T0FZS1_ARGBR</name>
<dbReference type="AlphaFoldDB" id="A0A8T0FZS1"/>
<gene>
    <name evidence="1" type="ORF">HNY73_002371</name>
</gene>
<sequence length="86" mass="9707">MEFFETGIFLDSSCLHQFILLHMGKHKEILPVISVTILAVSLRRSSRFHWRASIGATFPGKECTDRVTLVKRGLLFLKHGLPEGKG</sequence>
<organism evidence="1 2">
    <name type="scientific">Argiope bruennichi</name>
    <name type="common">Wasp spider</name>
    <name type="synonym">Aranea bruennichi</name>
    <dbReference type="NCBI Taxonomy" id="94029"/>
    <lineage>
        <taxon>Eukaryota</taxon>
        <taxon>Metazoa</taxon>
        <taxon>Ecdysozoa</taxon>
        <taxon>Arthropoda</taxon>
        <taxon>Chelicerata</taxon>
        <taxon>Arachnida</taxon>
        <taxon>Araneae</taxon>
        <taxon>Araneomorphae</taxon>
        <taxon>Entelegynae</taxon>
        <taxon>Araneoidea</taxon>
        <taxon>Araneidae</taxon>
        <taxon>Argiope</taxon>
    </lineage>
</organism>
<accession>A0A8T0FZS1</accession>
<reference evidence="1" key="1">
    <citation type="journal article" date="2020" name="bioRxiv">
        <title>Chromosome-level reference genome of the European wasp spider Argiope bruennichi: a resource for studies on range expansion and evolutionary adaptation.</title>
        <authorList>
            <person name="Sheffer M.M."/>
            <person name="Hoppe A."/>
            <person name="Krehenwinkel H."/>
            <person name="Uhl G."/>
            <person name="Kuss A.W."/>
            <person name="Jensen L."/>
            <person name="Jensen C."/>
            <person name="Gillespie R.G."/>
            <person name="Hoff K.J."/>
            <person name="Prost S."/>
        </authorList>
    </citation>
    <scope>NUCLEOTIDE SEQUENCE</scope>
</reference>